<sequence>MKSIDLDGFNLSNDITELTSPSRGCLEVVIQRENNKVTRFFDSNDQKAFADLYNQASANPKVIMFSVV</sequence>
<reference evidence="1" key="2">
    <citation type="submission" date="2019-01" db="EMBL/GenBank/DDBJ databases">
        <authorList>
            <consortium name="NCBI Pathogen Detection Project"/>
        </authorList>
    </citation>
    <scope>NUCLEOTIDE SEQUENCE</scope>
    <source>
        <strain evidence="1">BCW_3452</strain>
    </source>
</reference>
<protein>
    <submittedName>
        <fullName evidence="1">Uncharacterized protein</fullName>
    </submittedName>
</protein>
<evidence type="ECO:0000313" key="1">
    <source>
        <dbReference type="EMBL" id="HAS8541271.1"/>
    </source>
</evidence>
<reference evidence="1" key="1">
    <citation type="journal article" date="2018" name="Genome Biol.">
        <title>SKESA: strategic k-mer extension for scrupulous assemblies.</title>
        <authorList>
            <person name="Souvorov A."/>
            <person name="Agarwala R."/>
            <person name="Lipman D.J."/>
        </authorList>
    </citation>
    <scope>NUCLEOTIDE SEQUENCE</scope>
    <source>
        <strain evidence="1">BCW_3452</strain>
    </source>
</reference>
<dbReference type="EMBL" id="DACRBY010000020">
    <property type="protein sequence ID" value="HAS8541271.1"/>
    <property type="molecule type" value="Genomic_DNA"/>
</dbReference>
<accession>A0A8H9TGA0</accession>
<dbReference type="Proteomes" id="UP000863257">
    <property type="component" value="Unassembled WGS sequence"/>
</dbReference>
<dbReference type="AlphaFoldDB" id="A0A8H9TGA0"/>
<gene>
    <name evidence="1" type="ORF">I7730_15925</name>
</gene>
<name>A0A8H9TGA0_VIBVL</name>
<proteinExistence type="predicted"/>
<organism evidence="1">
    <name type="scientific">Vibrio vulnificus</name>
    <dbReference type="NCBI Taxonomy" id="672"/>
    <lineage>
        <taxon>Bacteria</taxon>
        <taxon>Pseudomonadati</taxon>
        <taxon>Pseudomonadota</taxon>
        <taxon>Gammaproteobacteria</taxon>
        <taxon>Vibrionales</taxon>
        <taxon>Vibrionaceae</taxon>
        <taxon>Vibrio</taxon>
    </lineage>
</organism>
<comment type="caution">
    <text evidence="1">The sequence shown here is derived from an EMBL/GenBank/DDBJ whole genome shotgun (WGS) entry which is preliminary data.</text>
</comment>